<keyword evidence="2" id="KW-1185">Reference proteome</keyword>
<accession>A0A848GZU2</accession>
<dbReference type="InterPro" id="IPR009078">
    <property type="entry name" value="Ferritin-like_SF"/>
</dbReference>
<comment type="caution">
    <text evidence="1">The sequence shown here is derived from an EMBL/GenBank/DDBJ whole genome shotgun (WGS) entry which is preliminary data.</text>
</comment>
<proteinExistence type="predicted"/>
<evidence type="ECO:0000313" key="2">
    <source>
        <dbReference type="Proteomes" id="UP000541185"/>
    </source>
</evidence>
<dbReference type="AlphaFoldDB" id="A0A848GZU2"/>
<dbReference type="Proteomes" id="UP000541185">
    <property type="component" value="Unassembled WGS sequence"/>
</dbReference>
<dbReference type="EMBL" id="JABBFX010000001">
    <property type="protein sequence ID" value="NML42901.1"/>
    <property type="molecule type" value="Genomic_DNA"/>
</dbReference>
<reference evidence="1 2" key="1">
    <citation type="submission" date="2020-04" db="EMBL/GenBank/DDBJ databases">
        <title>Ramlibacter sp. G-1-2-2 isolated from soil.</title>
        <authorList>
            <person name="Dahal R.H."/>
        </authorList>
    </citation>
    <scope>NUCLEOTIDE SEQUENCE [LARGE SCALE GENOMIC DNA]</scope>
    <source>
        <strain evidence="1 2">G-1-2-2</strain>
    </source>
</reference>
<evidence type="ECO:0000313" key="1">
    <source>
        <dbReference type="EMBL" id="NML42901.1"/>
    </source>
</evidence>
<sequence length="314" mass="36185">MLDTASPSASRTQRYAKCIELSKHVRWDIENDVIRGRHLDYSRKFLPDSLSRMEHFGFTTDWEKVLISQIQGRTYANMLALVERYIGAMMLDRGRSHALGDLVAMEALVRLTDEELKHQALFRRLEAMMAAGMPPGYHFDAHSNEVAGAVLARGDWSVLALTCLIELATVAHYRQCIDEDPLTSELWRDVFRFHMREEMQHALLDELEWQREDFLLSAAEREQGVTDLVDLLQAQDALLQQQAQLDACYFMRVNGRRLSPQDTERLREGFLAAYRWQYMVSGMGNERFCELLASLCTPAQVQRLRQALAPVMND</sequence>
<name>A0A848GZU2_9BURK</name>
<gene>
    <name evidence="1" type="ORF">HHL11_04005</name>
</gene>
<dbReference type="SUPFAM" id="SSF47240">
    <property type="entry name" value="Ferritin-like"/>
    <property type="match status" value="1"/>
</dbReference>
<organism evidence="1 2">
    <name type="scientific">Ramlibacter agri</name>
    <dbReference type="NCBI Taxonomy" id="2728837"/>
    <lineage>
        <taxon>Bacteria</taxon>
        <taxon>Pseudomonadati</taxon>
        <taxon>Pseudomonadota</taxon>
        <taxon>Betaproteobacteria</taxon>
        <taxon>Burkholderiales</taxon>
        <taxon>Comamonadaceae</taxon>
        <taxon>Ramlibacter</taxon>
    </lineage>
</organism>
<protein>
    <recommendedName>
        <fullName evidence="3">Ferritin-like domain-containing protein</fullName>
    </recommendedName>
</protein>
<dbReference type="RefSeq" id="WP_169417148.1">
    <property type="nucleotide sequence ID" value="NZ_JABBFX010000001.1"/>
</dbReference>
<evidence type="ECO:0008006" key="3">
    <source>
        <dbReference type="Google" id="ProtNLM"/>
    </source>
</evidence>